<gene>
    <name evidence="1" type="ORF">tinsulaeT_16210</name>
</gene>
<organism evidence="1 2">
    <name type="scientific">Thalassotalea insulae</name>
    <dbReference type="NCBI Taxonomy" id="2056778"/>
    <lineage>
        <taxon>Bacteria</taxon>
        <taxon>Pseudomonadati</taxon>
        <taxon>Pseudomonadota</taxon>
        <taxon>Gammaproteobacteria</taxon>
        <taxon>Alteromonadales</taxon>
        <taxon>Colwelliaceae</taxon>
        <taxon>Thalassotalea</taxon>
    </lineage>
</organism>
<sequence length="59" mass="6904">MNEVKLVDTTNIRQLPFIETEENMLRNFNSQIIKLLSLMPILTSDFEINHLTLQFLLAV</sequence>
<accession>A0ABQ6GQV7</accession>
<proteinExistence type="predicted"/>
<dbReference type="Proteomes" id="UP001157186">
    <property type="component" value="Unassembled WGS sequence"/>
</dbReference>
<comment type="caution">
    <text evidence="1">The sequence shown here is derived from an EMBL/GenBank/DDBJ whole genome shotgun (WGS) entry which is preliminary data.</text>
</comment>
<reference evidence="1 2" key="1">
    <citation type="submission" date="2023-03" db="EMBL/GenBank/DDBJ databases">
        <title>Draft genome sequence of Thalassotalea insulae KCTC 62186T.</title>
        <authorList>
            <person name="Sawabe T."/>
        </authorList>
    </citation>
    <scope>NUCLEOTIDE SEQUENCE [LARGE SCALE GENOMIC DNA]</scope>
    <source>
        <strain evidence="1 2">KCTC 62186</strain>
    </source>
</reference>
<name>A0ABQ6GQV7_9GAMM</name>
<dbReference type="EMBL" id="BSST01000001">
    <property type="protein sequence ID" value="GLX78281.1"/>
    <property type="molecule type" value="Genomic_DNA"/>
</dbReference>
<keyword evidence="2" id="KW-1185">Reference proteome</keyword>
<evidence type="ECO:0000313" key="2">
    <source>
        <dbReference type="Proteomes" id="UP001157186"/>
    </source>
</evidence>
<evidence type="ECO:0000313" key="1">
    <source>
        <dbReference type="EMBL" id="GLX78281.1"/>
    </source>
</evidence>
<protein>
    <submittedName>
        <fullName evidence="1">Uncharacterized protein</fullName>
    </submittedName>
</protein>